<evidence type="ECO:0000313" key="9">
    <source>
        <dbReference type="Proteomes" id="UP000632339"/>
    </source>
</evidence>
<feature type="transmembrane region" description="Helical" evidence="6">
    <location>
        <begin position="65"/>
        <end position="84"/>
    </location>
</feature>
<protein>
    <recommendedName>
        <fullName evidence="7">NADH:quinone oxidoreductase/Mrp antiporter transmembrane domain-containing protein</fullName>
    </recommendedName>
</protein>
<dbReference type="Proteomes" id="UP000632339">
    <property type="component" value="Unassembled WGS sequence"/>
</dbReference>
<evidence type="ECO:0000313" key="8">
    <source>
        <dbReference type="EMBL" id="GGM82333.1"/>
    </source>
</evidence>
<feature type="transmembrane region" description="Helical" evidence="6">
    <location>
        <begin position="157"/>
        <end position="179"/>
    </location>
</feature>
<accession>A0ABQ2HKM2</accession>
<feature type="domain" description="NADH:quinone oxidoreductase/Mrp antiporter transmembrane" evidence="7">
    <location>
        <begin position="60"/>
        <end position="248"/>
    </location>
</feature>
<keyword evidence="9" id="KW-1185">Reference proteome</keyword>
<proteinExistence type="predicted"/>
<feature type="transmembrane region" description="Helical" evidence="6">
    <location>
        <begin position="185"/>
        <end position="204"/>
    </location>
</feature>
<evidence type="ECO:0000256" key="4">
    <source>
        <dbReference type="ARBA" id="ARBA00023136"/>
    </source>
</evidence>
<evidence type="ECO:0000256" key="6">
    <source>
        <dbReference type="SAM" id="Phobius"/>
    </source>
</evidence>
<keyword evidence="4 6" id="KW-0472">Membrane</keyword>
<dbReference type="PRINTS" id="PR01434">
    <property type="entry name" value="NADHDHGNASE5"/>
</dbReference>
<evidence type="ECO:0000256" key="2">
    <source>
        <dbReference type="ARBA" id="ARBA00022692"/>
    </source>
</evidence>
<gene>
    <name evidence="8" type="ORF">GCM10010967_12480</name>
</gene>
<dbReference type="RefSeq" id="WP_019942622.1">
    <property type="nucleotide sequence ID" value="NZ_BMLI01000001.1"/>
</dbReference>
<dbReference type="InterPro" id="IPR001750">
    <property type="entry name" value="ND/Mrp_TM"/>
</dbReference>
<feature type="transmembrane region" description="Helical" evidence="6">
    <location>
        <begin position="96"/>
        <end position="117"/>
    </location>
</feature>
<comment type="subcellular location">
    <subcellularLocation>
        <location evidence="1">Endomembrane system</location>
        <topology evidence="1">Multi-pass membrane protein</topology>
    </subcellularLocation>
    <subcellularLocation>
        <location evidence="5">Membrane</location>
        <topology evidence="5">Multi-pass membrane protein</topology>
    </subcellularLocation>
</comment>
<dbReference type="Pfam" id="PF00361">
    <property type="entry name" value="Proton_antipo_M"/>
    <property type="match status" value="1"/>
</dbReference>
<evidence type="ECO:0000259" key="7">
    <source>
        <dbReference type="Pfam" id="PF00361"/>
    </source>
</evidence>
<dbReference type="InterPro" id="IPR003945">
    <property type="entry name" value="NU5C-like"/>
</dbReference>
<keyword evidence="2 5" id="KW-0812">Transmembrane</keyword>
<evidence type="ECO:0000256" key="5">
    <source>
        <dbReference type="RuleBase" id="RU000320"/>
    </source>
</evidence>
<dbReference type="PANTHER" id="PTHR42829:SF2">
    <property type="entry name" value="NADH-UBIQUINONE OXIDOREDUCTASE CHAIN 5"/>
    <property type="match status" value="1"/>
</dbReference>
<evidence type="ECO:0000256" key="3">
    <source>
        <dbReference type="ARBA" id="ARBA00022989"/>
    </source>
</evidence>
<feature type="transmembrane region" description="Helical" evidence="6">
    <location>
        <begin position="12"/>
        <end position="30"/>
    </location>
</feature>
<reference evidence="9" key="1">
    <citation type="journal article" date="2019" name="Int. J. Syst. Evol. Microbiol.">
        <title>The Global Catalogue of Microorganisms (GCM) 10K type strain sequencing project: providing services to taxonomists for standard genome sequencing and annotation.</title>
        <authorList>
            <consortium name="The Broad Institute Genomics Platform"/>
            <consortium name="The Broad Institute Genome Sequencing Center for Infectious Disease"/>
            <person name="Wu L."/>
            <person name="Ma J."/>
        </authorList>
    </citation>
    <scope>NUCLEOTIDE SEQUENCE [LARGE SCALE GENOMIC DNA]</scope>
    <source>
        <strain evidence="9">CGMCC 1.6375</strain>
    </source>
</reference>
<comment type="caution">
    <text evidence="8">The sequence shown here is derived from an EMBL/GenBank/DDBJ whole genome shotgun (WGS) entry which is preliminary data.</text>
</comment>
<feature type="transmembrane region" description="Helical" evidence="6">
    <location>
        <begin position="42"/>
        <end position="59"/>
    </location>
</feature>
<evidence type="ECO:0000256" key="1">
    <source>
        <dbReference type="ARBA" id="ARBA00004127"/>
    </source>
</evidence>
<organism evidence="8 9">
    <name type="scientific">Dyadobacter beijingensis</name>
    <dbReference type="NCBI Taxonomy" id="365489"/>
    <lineage>
        <taxon>Bacteria</taxon>
        <taxon>Pseudomonadati</taxon>
        <taxon>Bacteroidota</taxon>
        <taxon>Cytophagia</taxon>
        <taxon>Cytophagales</taxon>
        <taxon>Spirosomataceae</taxon>
        <taxon>Dyadobacter</taxon>
    </lineage>
</organism>
<name>A0ABQ2HKM2_9BACT</name>
<sequence length="304" mass="34101">MFLNHFHFDGIAISYLLVGIVVTLLTAVYGRRTLRSKEQISRFYCTLALFCAGYGITIFSGDLKILFAGWEIMGFASFLLIILHRNITPGNTLKAFFIYRLGDVGLLLAMWASHHLWHENTTFVSLLLVMTASAQASQLPVSAWLPQAMENSSTAGNMLLATLAVQMGIFLLLRTMPLWEHQMPIRVLIALLGTAAAAMAAGMVRVQTVARRRIAYASMTHTGLIFVEVAAGFKSLALAHFAANALLRAYQLVRSQECQSPGQHVLKNSLTWEERLPKKLQYTLYMLYMKEWGMYARLSKYLRA</sequence>
<dbReference type="PANTHER" id="PTHR42829">
    <property type="entry name" value="NADH-UBIQUINONE OXIDOREDUCTASE CHAIN 5"/>
    <property type="match status" value="1"/>
</dbReference>
<dbReference type="EMBL" id="BMLI01000001">
    <property type="protein sequence ID" value="GGM82333.1"/>
    <property type="molecule type" value="Genomic_DNA"/>
</dbReference>
<keyword evidence="3 6" id="KW-1133">Transmembrane helix</keyword>